<name>A0A4R6RI79_9FIRM</name>
<sequence length="164" mass="19959">MERFEFLRENFTEVKEIIIKRYLKENNIPTKKLIIDFSFKDNKELFAPALLRGAIFDGYLCHNRQEIFFGVLFHNRIHPSYDKAYYKKLARFHLYNKSNRKNGNFILILADVPNINFKYEDLQHLYLTKRFIKSFEPAIEKNLMIIEKMKFNNNDFNEWYSVIK</sequence>
<comment type="caution">
    <text evidence="1">The sequence shown here is derived from an EMBL/GenBank/DDBJ whole genome shotgun (WGS) entry which is preliminary data.</text>
</comment>
<dbReference type="EMBL" id="SNXX01000039">
    <property type="protein sequence ID" value="TDP86143.1"/>
    <property type="molecule type" value="Genomic_DNA"/>
</dbReference>
<organism evidence="1 2">
    <name type="scientific">Halanaerobium saccharolyticum</name>
    <dbReference type="NCBI Taxonomy" id="43595"/>
    <lineage>
        <taxon>Bacteria</taxon>
        <taxon>Bacillati</taxon>
        <taxon>Bacillota</taxon>
        <taxon>Clostridia</taxon>
        <taxon>Halanaerobiales</taxon>
        <taxon>Halanaerobiaceae</taxon>
        <taxon>Halanaerobium</taxon>
    </lineage>
</organism>
<gene>
    <name evidence="1" type="ORF">C7957_1391</name>
</gene>
<evidence type="ECO:0000313" key="1">
    <source>
        <dbReference type="EMBL" id="TDP86143.1"/>
    </source>
</evidence>
<dbReference type="Proteomes" id="UP000295176">
    <property type="component" value="Unassembled WGS sequence"/>
</dbReference>
<reference evidence="1 2" key="1">
    <citation type="submission" date="2019-03" db="EMBL/GenBank/DDBJ databases">
        <title>Subsurface microbial communities from deep shales in Ohio and West Virginia, USA.</title>
        <authorList>
            <person name="Wrighton K."/>
        </authorList>
    </citation>
    <scope>NUCLEOTIDE SEQUENCE [LARGE SCALE GENOMIC DNA]</scope>
    <source>
        <strain evidence="1 2">MSL 7</strain>
    </source>
</reference>
<accession>A0A4R6RI79</accession>
<dbReference type="AlphaFoldDB" id="A0A4R6RI79"/>
<protein>
    <submittedName>
        <fullName evidence="1">Uncharacterized protein</fullName>
    </submittedName>
</protein>
<proteinExistence type="predicted"/>
<dbReference type="RefSeq" id="WP_133531210.1">
    <property type="nucleotide sequence ID" value="NZ_SNXX01000039.1"/>
</dbReference>
<evidence type="ECO:0000313" key="2">
    <source>
        <dbReference type="Proteomes" id="UP000295176"/>
    </source>
</evidence>